<sequence length="367" mass="41585">MQLLDSLSVQFSDIPESLQISLQDIIHNVEIQSQYCIKHPNYKPLELPESSVARFQKLSTDLQNKYLSQQLRSFLYGIYYNGSLTKSLASDGEISNLAVNQNLENNTFLGVDLAFYDRLHESNRGQGYWSYDWLVVREEADGAVAVHRDGLTLYVEQDSLQAPVSVGDLIPIKMPKNLVQNGFYMAVADAGASQQYQTQDEILVRVYFNVTPDGAVAVMDSLTTHLNAIPMAFTFKALYNPSDYGRYDSGVLYFNKSEYEQVQPVLEMIYAEHRSHFQNQVPLFTKPIAPGLAIAEEPNHRFNEKESFGTHRCQIVANGLMEAWQHGDDTPAGRMAAILQHFSSLKIELQRPYLNADSEDIYTSLCW</sequence>
<comment type="caution">
    <text evidence="1">The sequence shown here is derived from an EMBL/GenBank/DDBJ whole genome shotgun (WGS) entry which is preliminary data.</text>
</comment>
<gene>
    <name evidence="1" type="ORF">H6G83_19545</name>
</gene>
<organism evidence="1 2">
    <name type="scientific">Anabaena azotica FACHB-119</name>
    <dbReference type="NCBI Taxonomy" id="947527"/>
    <lineage>
        <taxon>Bacteria</taxon>
        <taxon>Bacillati</taxon>
        <taxon>Cyanobacteriota</taxon>
        <taxon>Cyanophyceae</taxon>
        <taxon>Nostocales</taxon>
        <taxon>Nostocaceae</taxon>
        <taxon>Anabaena</taxon>
        <taxon>Anabaena azotica</taxon>
    </lineage>
</organism>
<dbReference type="RefSeq" id="WP_190475345.1">
    <property type="nucleotide sequence ID" value="NZ_JACJSG010000027.1"/>
</dbReference>
<dbReference type="Pfam" id="PF17914">
    <property type="entry name" value="HopA1"/>
    <property type="match status" value="1"/>
</dbReference>
<evidence type="ECO:0000313" key="2">
    <source>
        <dbReference type="Proteomes" id="UP000661112"/>
    </source>
</evidence>
<evidence type="ECO:0000313" key="1">
    <source>
        <dbReference type="EMBL" id="MBD2502770.1"/>
    </source>
</evidence>
<keyword evidence="2" id="KW-1185">Reference proteome</keyword>
<dbReference type="Proteomes" id="UP000661112">
    <property type="component" value="Unassembled WGS sequence"/>
</dbReference>
<name>A0ABR8D6K2_9NOST</name>
<dbReference type="EMBL" id="JACJSG010000027">
    <property type="protein sequence ID" value="MBD2502770.1"/>
    <property type="molecule type" value="Genomic_DNA"/>
</dbReference>
<accession>A0ABR8D6K2</accession>
<proteinExistence type="predicted"/>
<reference evidence="1 2" key="1">
    <citation type="journal article" date="2020" name="ISME J.">
        <title>Comparative genomics reveals insights into cyanobacterial evolution and habitat adaptation.</title>
        <authorList>
            <person name="Chen M.Y."/>
            <person name="Teng W.K."/>
            <person name="Zhao L."/>
            <person name="Hu C.X."/>
            <person name="Zhou Y.K."/>
            <person name="Han B.P."/>
            <person name="Song L.R."/>
            <person name="Shu W.S."/>
        </authorList>
    </citation>
    <scope>NUCLEOTIDE SEQUENCE [LARGE SCALE GENOMIC DNA]</scope>
    <source>
        <strain evidence="1 2">FACHB-119</strain>
    </source>
</reference>
<dbReference type="InterPro" id="IPR040871">
    <property type="entry name" value="HopA1"/>
</dbReference>
<protein>
    <submittedName>
        <fullName evidence="1">Uncharacterized protein</fullName>
    </submittedName>
</protein>